<dbReference type="RefSeq" id="WP_213410934.1">
    <property type="nucleotide sequence ID" value="NZ_BOVK01000015.1"/>
</dbReference>
<dbReference type="AlphaFoldDB" id="A0A8J4H2P6"/>
<evidence type="ECO:0000313" key="2">
    <source>
        <dbReference type="Proteomes" id="UP000677918"/>
    </source>
</evidence>
<sequence length="84" mass="9531">MNNKDVAALLGELIEADENECARLEKLLARYGVVSLFQRLDEGMPLSTESLEKLRALQLLIDRMSQRDDTELGEENDYGLPPHE</sequence>
<keyword evidence="2" id="KW-1185">Reference proteome</keyword>
<reference evidence="1" key="1">
    <citation type="submission" date="2021-04" db="EMBL/GenBank/DDBJ databases">
        <title>Draft genome sequence of Xylanibacillus composti strain K13.</title>
        <authorList>
            <person name="Uke A."/>
            <person name="Chhe C."/>
            <person name="Baramee S."/>
            <person name="Kosugi A."/>
        </authorList>
    </citation>
    <scope>NUCLEOTIDE SEQUENCE</scope>
    <source>
        <strain evidence="1">K13</strain>
    </source>
</reference>
<gene>
    <name evidence="1" type="ORF">XYCOK13_11610</name>
</gene>
<proteinExistence type="predicted"/>
<accession>A0A8J4H2P6</accession>
<organism evidence="1 2">
    <name type="scientific">Xylanibacillus composti</name>
    <dbReference type="NCBI Taxonomy" id="1572762"/>
    <lineage>
        <taxon>Bacteria</taxon>
        <taxon>Bacillati</taxon>
        <taxon>Bacillota</taxon>
        <taxon>Bacilli</taxon>
        <taxon>Bacillales</taxon>
        <taxon>Paenibacillaceae</taxon>
        <taxon>Xylanibacillus</taxon>
    </lineage>
</organism>
<evidence type="ECO:0000313" key="1">
    <source>
        <dbReference type="EMBL" id="GIQ68337.1"/>
    </source>
</evidence>
<comment type="caution">
    <text evidence="1">The sequence shown here is derived from an EMBL/GenBank/DDBJ whole genome shotgun (WGS) entry which is preliminary data.</text>
</comment>
<dbReference type="Proteomes" id="UP000677918">
    <property type="component" value="Unassembled WGS sequence"/>
</dbReference>
<dbReference type="EMBL" id="BOVK01000015">
    <property type="protein sequence ID" value="GIQ68337.1"/>
    <property type="molecule type" value="Genomic_DNA"/>
</dbReference>
<protein>
    <submittedName>
        <fullName evidence="1">Uncharacterized protein</fullName>
    </submittedName>
</protein>
<name>A0A8J4H2P6_9BACL</name>